<evidence type="ECO:0000313" key="2">
    <source>
        <dbReference type="EMBL" id="CAG5112306.1"/>
    </source>
</evidence>
<keyword evidence="3" id="KW-1185">Reference proteome</keyword>
<feature type="region of interest" description="Disordered" evidence="1">
    <location>
        <begin position="1"/>
        <end position="97"/>
    </location>
</feature>
<name>A0ABN7T9H5_OIKDI</name>
<proteinExistence type="predicted"/>
<dbReference type="Proteomes" id="UP001158576">
    <property type="component" value="Chromosome 2"/>
</dbReference>
<evidence type="ECO:0000256" key="1">
    <source>
        <dbReference type="SAM" id="MobiDB-lite"/>
    </source>
</evidence>
<feature type="compositionally biased region" description="Low complexity" evidence="1">
    <location>
        <begin position="56"/>
        <end position="85"/>
    </location>
</feature>
<gene>
    <name evidence="2" type="ORF">OKIOD_LOCUS15298</name>
</gene>
<evidence type="ECO:0000313" key="3">
    <source>
        <dbReference type="Proteomes" id="UP001158576"/>
    </source>
</evidence>
<protein>
    <submittedName>
        <fullName evidence="2">Oidioi.mRNA.OKI2018_I69.chr2.g6533.t1.cds</fullName>
    </submittedName>
</protein>
<reference evidence="2 3" key="1">
    <citation type="submission" date="2021-04" db="EMBL/GenBank/DDBJ databases">
        <authorList>
            <person name="Bliznina A."/>
        </authorList>
    </citation>
    <scope>NUCLEOTIDE SEQUENCE [LARGE SCALE GENOMIC DNA]</scope>
</reference>
<sequence length="97" mass="9820">MDRKINNNTMAGVSRNTSRVLAPPGGRSNIFFGDESAPPAATAAPKVEEVAPPVSAGPAKTTAAEAKPAEGAANPADSASNSAARNKNKNTISQITF</sequence>
<dbReference type="EMBL" id="OU015567">
    <property type="protein sequence ID" value="CAG5112306.1"/>
    <property type="molecule type" value="Genomic_DNA"/>
</dbReference>
<organism evidence="2 3">
    <name type="scientific">Oikopleura dioica</name>
    <name type="common">Tunicate</name>
    <dbReference type="NCBI Taxonomy" id="34765"/>
    <lineage>
        <taxon>Eukaryota</taxon>
        <taxon>Metazoa</taxon>
        <taxon>Chordata</taxon>
        <taxon>Tunicata</taxon>
        <taxon>Appendicularia</taxon>
        <taxon>Copelata</taxon>
        <taxon>Oikopleuridae</taxon>
        <taxon>Oikopleura</taxon>
    </lineage>
</organism>
<feature type="compositionally biased region" description="Polar residues" evidence="1">
    <location>
        <begin position="1"/>
        <end position="19"/>
    </location>
</feature>
<accession>A0ABN7T9H5</accession>